<name>A0A4R1I0D8_PSEEN</name>
<feature type="transmembrane region" description="Helical" evidence="1">
    <location>
        <begin position="284"/>
        <end position="308"/>
    </location>
</feature>
<keyword evidence="3" id="KW-1185">Reference proteome</keyword>
<evidence type="ECO:0000313" key="2">
    <source>
        <dbReference type="EMBL" id="TCK26670.1"/>
    </source>
</evidence>
<dbReference type="AlphaFoldDB" id="A0A4R1I0D8"/>
<sequence length="393" mass="42024">MSDRWNRVCAAIVLLIGVVGSGVVLYASYGFGRVHPTVADLLAGAVTSVTTLIFVGVGVVIVLRGHDRGRLIGRLLVLSGLGLLASSVGSGVGSLYQDGHPVPLGAWAAWTDDWVWVLLLLGVWLTLILFPDGRASTRTARVAVALGLAVAVTVLLTFPFTPGNLYDLPGVANPVPPVPVLSALSGPVHAALIPLMLGMFVLSAVCVVLRYRGGGPEIRAQIRWLGWSTLVTVLFVIAQNVLPAPWSDAVSVATLLTMPVLPVVVAISVLRYRLYDIDRLLSRTVSYALLTGLVVAVYVGVVALASVLVPEASGSLGVAVATLAAVSLVRPLRRRLQDVVDRRFDRARSDARRTVADYADRLRTMDTFQEDDLHDVLSRTVAPTTAWLWQPNR</sequence>
<reference evidence="2 3" key="1">
    <citation type="submission" date="2019-03" db="EMBL/GenBank/DDBJ databases">
        <title>Sequencing the genomes of 1000 actinobacteria strains.</title>
        <authorList>
            <person name="Klenk H.-P."/>
        </authorList>
    </citation>
    <scope>NUCLEOTIDE SEQUENCE [LARGE SCALE GENOMIC DNA]</scope>
    <source>
        <strain evidence="2 3">DSM 44969</strain>
    </source>
</reference>
<keyword evidence="1" id="KW-1133">Transmembrane helix</keyword>
<protein>
    <submittedName>
        <fullName evidence="2">Uncharacterized protein</fullName>
    </submittedName>
</protein>
<feature type="transmembrane region" description="Helical" evidence="1">
    <location>
        <begin position="224"/>
        <end position="243"/>
    </location>
</feature>
<feature type="transmembrane region" description="Helical" evidence="1">
    <location>
        <begin position="114"/>
        <end position="130"/>
    </location>
</feature>
<feature type="transmembrane region" description="Helical" evidence="1">
    <location>
        <begin position="314"/>
        <end position="332"/>
    </location>
</feature>
<proteinExistence type="predicted"/>
<gene>
    <name evidence="2" type="ORF">EV378_2511</name>
</gene>
<evidence type="ECO:0000313" key="3">
    <source>
        <dbReference type="Proteomes" id="UP000295560"/>
    </source>
</evidence>
<feature type="transmembrane region" description="Helical" evidence="1">
    <location>
        <begin position="142"/>
        <end position="160"/>
    </location>
</feature>
<comment type="caution">
    <text evidence="2">The sequence shown here is derived from an EMBL/GenBank/DDBJ whole genome shotgun (WGS) entry which is preliminary data.</text>
</comment>
<evidence type="ECO:0000256" key="1">
    <source>
        <dbReference type="SAM" id="Phobius"/>
    </source>
</evidence>
<dbReference type="EMBL" id="SMFZ01000001">
    <property type="protein sequence ID" value="TCK26670.1"/>
    <property type="molecule type" value="Genomic_DNA"/>
</dbReference>
<dbReference type="OrthoDB" id="227596at2"/>
<dbReference type="Proteomes" id="UP000295560">
    <property type="component" value="Unassembled WGS sequence"/>
</dbReference>
<accession>A0A4R1I0D8</accession>
<keyword evidence="1" id="KW-0812">Transmembrane</keyword>
<feature type="transmembrane region" description="Helical" evidence="1">
    <location>
        <begin position="191"/>
        <end position="212"/>
    </location>
</feature>
<keyword evidence="1" id="KW-0472">Membrane</keyword>
<organism evidence="2 3">
    <name type="scientific">Pseudonocardia endophytica</name>
    <dbReference type="NCBI Taxonomy" id="401976"/>
    <lineage>
        <taxon>Bacteria</taxon>
        <taxon>Bacillati</taxon>
        <taxon>Actinomycetota</taxon>
        <taxon>Actinomycetes</taxon>
        <taxon>Pseudonocardiales</taxon>
        <taxon>Pseudonocardiaceae</taxon>
        <taxon>Pseudonocardia</taxon>
    </lineage>
</organism>
<feature type="transmembrane region" description="Helical" evidence="1">
    <location>
        <begin position="41"/>
        <end position="63"/>
    </location>
</feature>
<dbReference type="RefSeq" id="WP_132424250.1">
    <property type="nucleotide sequence ID" value="NZ_SMFZ01000001.1"/>
</dbReference>
<feature type="transmembrane region" description="Helical" evidence="1">
    <location>
        <begin position="75"/>
        <end position="94"/>
    </location>
</feature>
<feature type="transmembrane region" description="Helical" evidence="1">
    <location>
        <begin position="249"/>
        <end position="272"/>
    </location>
</feature>
<feature type="transmembrane region" description="Helical" evidence="1">
    <location>
        <begin position="7"/>
        <end position="29"/>
    </location>
</feature>